<evidence type="ECO:0000256" key="6">
    <source>
        <dbReference type="SAM" id="MobiDB-lite"/>
    </source>
</evidence>
<evidence type="ECO:0000256" key="3">
    <source>
        <dbReference type="PIRNR" id="PIRNR036492"/>
    </source>
</evidence>
<dbReference type="EMBL" id="JAHKNI010000001">
    <property type="protein sequence ID" value="MBU3060613.1"/>
    <property type="molecule type" value="Genomic_DNA"/>
</dbReference>
<dbReference type="SUPFAM" id="SSF53720">
    <property type="entry name" value="ALDH-like"/>
    <property type="match status" value="1"/>
</dbReference>
<organism evidence="8 9">
    <name type="scientific">Nocardia albiluteola</name>
    <dbReference type="NCBI Taxonomy" id="2842303"/>
    <lineage>
        <taxon>Bacteria</taxon>
        <taxon>Bacillati</taxon>
        <taxon>Actinomycetota</taxon>
        <taxon>Actinomycetes</taxon>
        <taxon>Mycobacteriales</taxon>
        <taxon>Nocardiaceae</taxon>
        <taxon>Nocardia</taxon>
    </lineage>
</organism>
<proteinExistence type="inferred from homology"/>
<evidence type="ECO:0000256" key="5">
    <source>
        <dbReference type="RuleBase" id="RU003345"/>
    </source>
</evidence>
<accession>A0ABS6AU91</accession>
<evidence type="ECO:0000313" key="9">
    <source>
        <dbReference type="Proteomes" id="UP000733379"/>
    </source>
</evidence>
<evidence type="ECO:0000313" key="8">
    <source>
        <dbReference type="EMBL" id="MBU3060613.1"/>
    </source>
</evidence>
<dbReference type="Gene3D" id="3.40.309.10">
    <property type="entry name" value="Aldehyde Dehydrogenase, Chain A, domain 2"/>
    <property type="match status" value="1"/>
</dbReference>
<feature type="compositionally biased region" description="Pro residues" evidence="6">
    <location>
        <begin position="12"/>
        <end position="21"/>
    </location>
</feature>
<dbReference type="Gene3D" id="3.40.605.10">
    <property type="entry name" value="Aldehyde Dehydrogenase, Chain A, domain 1"/>
    <property type="match status" value="1"/>
</dbReference>
<dbReference type="PROSITE" id="PS00687">
    <property type="entry name" value="ALDEHYDE_DEHYDR_GLU"/>
    <property type="match status" value="1"/>
</dbReference>
<evidence type="ECO:0000256" key="4">
    <source>
        <dbReference type="PROSITE-ProRule" id="PRU10007"/>
    </source>
</evidence>
<dbReference type="InterPro" id="IPR015590">
    <property type="entry name" value="Aldehyde_DH_dom"/>
</dbReference>
<dbReference type="Proteomes" id="UP000733379">
    <property type="component" value="Unassembled WGS sequence"/>
</dbReference>
<dbReference type="Pfam" id="PF00171">
    <property type="entry name" value="Aldedh"/>
    <property type="match status" value="1"/>
</dbReference>
<evidence type="ECO:0000259" key="7">
    <source>
        <dbReference type="Pfam" id="PF00171"/>
    </source>
</evidence>
<reference evidence="8 9" key="1">
    <citation type="submission" date="2021-06" db="EMBL/GenBank/DDBJ databases">
        <title>Actinomycetes sequencing.</title>
        <authorList>
            <person name="Shan Q."/>
        </authorList>
    </citation>
    <scope>NUCLEOTIDE SEQUENCE [LARGE SCALE GENOMIC DNA]</scope>
    <source>
        <strain evidence="8 9">NEAU-G5</strain>
    </source>
</reference>
<keyword evidence="9" id="KW-1185">Reference proteome</keyword>
<feature type="region of interest" description="Disordered" evidence="6">
    <location>
        <begin position="1"/>
        <end position="22"/>
    </location>
</feature>
<sequence>MAAPRRAAQTPEPGPSTPAEPPALEIAVHNPATGEVVGSVGVDSAHTVADAVRELRRHQPAWEAIGAQGRKEWLLKLQDWILDNTDRLADVLQSETSKPRADALIDPSYAADLLGYYARRAEKFLADDHPSPHSPLARVKRLTTVYRPYPVVGVITPWNFPLAMPAMDVIPALAAGAAVLLKPSEVTPLSAVELARGWAEIGAPRVFTVITGAAETGAAVVNNVDFVQFTGSTATGRRIATACAARLIPYSLELGGKDPAIVLADADIDRAAYGIAFGGLFNAGQVCVSVERVYVEAPVYEEFVGKLTAHVRELRQGLDGRRFEHDLGALANAAQQAIVTRHVEEAIAKGAKALTGGQATGVGTFFEPTVLVDVDHTMTCMTEETFGPTLPVMKVADEAEAVALANDSEYGLSATVWTGDKARGERVARQLNAGAVNVNDVFSNIFNFALPMGGWGQSGIGTRLGGPEGLRKYCRKQALTVPMLPTQQKEMFWFPYSAAKLGIALTTMRAAGARGMRRLGILDVINTVGGKGK</sequence>
<evidence type="ECO:0000256" key="2">
    <source>
        <dbReference type="ARBA" id="ARBA00023002"/>
    </source>
</evidence>
<dbReference type="InterPro" id="IPR016162">
    <property type="entry name" value="Ald_DH_N"/>
</dbReference>
<feature type="domain" description="Aldehyde dehydrogenase" evidence="7">
    <location>
        <begin position="25"/>
        <end position="477"/>
    </location>
</feature>
<dbReference type="RefSeq" id="WP_215915926.1">
    <property type="nucleotide sequence ID" value="NZ_JAHKNI010000001.1"/>
</dbReference>
<protein>
    <recommendedName>
        <fullName evidence="3">Aldehyde dehydrogenase</fullName>
    </recommendedName>
</protein>
<dbReference type="InterPro" id="IPR012394">
    <property type="entry name" value="Aldehyde_DH_NAD(P)"/>
</dbReference>
<dbReference type="InterPro" id="IPR016163">
    <property type="entry name" value="Ald_DH_C"/>
</dbReference>
<gene>
    <name evidence="8" type="ORF">KO481_03645</name>
</gene>
<dbReference type="PANTHER" id="PTHR11699">
    <property type="entry name" value="ALDEHYDE DEHYDROGENASE-RELATED"/>
    <property type="match status" value="1"/>
</dbReference>
<evidence type="ECO:0000256" key="1">
    <source>
        <dbReference type="ARBA" id="ARBA00009986"/>
    </source>
</evidence>
<dbReference type="InterPro" id="IPR029510">
    <property type="entry name" value="Ald_DH_CS_GLU"/>
</dbReference>
<dbReference type="CDD" id="cd07099">
    <property type="entry name" value="ALDH_DDALDH"/>
    <property type="match status" value="1"/>
</dbReference>
<dbReference type="PIRSF" id="PIRSF036492">
    <property type="entry name" value="ALDH"/>
    <property type="match status" value="1"/>
</dbReference>
<comment type="caution">
    <text evidence="8">The sequence shown here is derived from an EMBL/GenBank/DDBJ whole genome shotgun (WGS) entry which is preliminary data.</text>
</comment>
<comment type="similarity">
    <text evidence="1 3 5">Belongs to the aldehyde dehydrogenase family.</text>
</comment>
<feature type="active site" evidence="4">
    <location>
        <position position="253"/>
    </location>
</feature>
<keyword evidence="2 3" id="KW-0560">Oxidoreductase</keyword>
<name>A0ABS6AU91_9NOCA</name>
<dbReference type="InterPro" id="IPR016161">
    <property type="entry name" value="Ald_DH/histidinol_DH"/>
</dbReference>